<evidence type="ECO:0000313" key="4">
    <source>
        <dbReference type="Proteomes" id="UP001139447"/>
    </source>
</evidence>
<proteinExistence type="predicted"/>
<feature type="region of interest" description="Disordered" evidence="1">
    <location>
        <begin position="112"/>
        <end position="134"/>
    </location>
</feature>
<evidence type="ECO:0000256" key="1">
    <source>
        <dbReference type="SAM" id="MobiDB-lite"/>
    </source>
</evidence>
<dbReference type="EMBL" id="JALGBI010000001">
    <property type="protein sequence ID" value="MCJ0761657.1"/>
    <property type="molecule type" value="Genomic_DNA"/>
</dbReference>
<protein>
    <submittedName>
        <fullName evidence="3">Uncharacterized protein</fullName>
    </submittedName>
</protein>
<evidence type="ECO:0000256" key="2">
    <source>
        <dbReference type="SAM" id="SignalP"/>
    </source>
</evidence>
<sequence length="134" mass="15338">MKPRFALLLAALAAVPVLAAAQVGVSIGINQPGVYGRIDINAYPQPAVINAQPIIVAPPPVLAVPRRPIYLYVPPLYQQNWPRYCARYGACNQPVYFVQEGWVRERYQHEHPGWHERGPRDHDRDHGRRDRDRR</sequence>
<name>A0A9X1VTM2_9BURK</name>
<reference evidence="3" key="1">
    <citation type="submission" date="2022-03" db="EMBL/GenBank/DDBJ databases">
        <authorList>
            <person name="Woo C.Y."/>
        </authorList>
    </citation>
    <scope>NUCLEOTIDE SEQUENCE</scope>
    <source>
        <strain evidence="3">CYS-02</strain>
    </source>
</reference>
<accession>A0A9X1VTM2</accession>
<dbReference type="Proteomes" id="UP001139447">
    <property type="component" value="Unassembled WGS sequence"/>
</dbReference>
<gene>
    <name evidence="3" type="ORF">MMF98_00365</name>
</gene>
<feature type="signal peptide" evidence="2">
    <location>
        <begin position="1"/>
        <end position="19"/>
    </location>
</feature>
<dbReference type="AlphaFoldDB" id="A0A9X1VTM2"/>
<organism evidence="3 4">
    <name type="scientific">Variovorax terrae</name>
    <dbReference type="NCBI Taxonomy" id="2923278"/>
    <lineage>
        <taxon>Bacteria</taxon>
        <taxon>Pseudomonadati</taxon>
        <taxon>Pseudomonadota</taxon>
        <taxon>Betaproteobacteria</taxon>
        <taxon>Burkholderiales</taxon>
        <taxon>Comamonadaceae</taxon>
        <taxon>Variovorax</taxon>
    </lineage>
</organism>
<evidence type="ECO:0000313" key="3">
    <source>
        <dbReference type="EMBL" id="MCJ0761657.1"/>
    </source>
</evidence>
<comment type="caution">
    <text evidence="3">The sequence shown here is derived from an EMBL/GenBank/DDBJ whole genome shotgun (WGS) entry which is preliminary data.</text>
</comment>
<dbReference type="RefSeq" id="WP_243302819.1">
    <property type="nucleotide sequence ID" value="NZ_JALGBI010000001.1"/>
</dbReference>
<keyword evidence="4" id="KW-1185">Reference proteome</keyword>
<keyword evidence="2" id="KW-0732">Signal</keyword>
<feature type="chain" id="PRO_5040761972" evidence="2">
    <location>
        <begin position="20"/>
        <end position="134"/>
    </location>
</feature>